<dbReference type="STRING" id="317619.GCA_000332315_00731"/>
<keyword evidence="2" id="KW-1185">Reference proteome</keyword>
<reference evidence="1" key="1">
    <citation type="submission" date="2012-04" db="EMBL/GenBank/DDBJ databases">
        <authorList>
            <person name="Borisov I.G."/>
            <person name="Ivanikova N.V."/>
            <person name="Pinevich A.V."/>
        </authorList>
    </citation>
    <scope>NUCLEOTIDE SEQUENCE</scope>
    <source>
        <strain evidence="1">CALU 1027</strain>
    </source>
</reference>
<organism evidence="1 2">
    <name type="scientific">Prochlorothrix hollandica PCC 9006 = CALU 1027</name>
    <dbReference type="NCBI Taxonomy" id="317619"/>
    <lineage>
        <taxon>Bacteria</taxon>
        <taxon>Bacillati</taxon>
        <taxon>Cyanobacteriota</taxon>
        <taxon>Cyanophyceae</taxon>
        <taxon>Prochlorotrichales</taxon>
        <taxon>Prochlorotrichaceae</taxon>
        <taxon>Prochlorothrix</taxon>
    </lineage>
</organism>
<dbReference type="RefSeq" id="WP_017711370.1">
    <property type="nucleotide sequence ID" value="NZ_KB235933.1"/>
</dbReference>
<name>A0A0M2PY93_PROHO</name>
<dbReference type="EMBL" id="AJTX02000004">
    <property type="protein sequence ID" value="KKJ00053.1"/>
    <property type="molecule type" value="Genomic_DNA"/>
</dbReference>
<sequence>MTTPRYLLEKIQTAPSDIAWKAIFEYAWEICSSPLTATSVSKEVIARDTALADLDLVLSSSGWELWHDFEQSVQQTSKALADWWAARSTGKAVLILDGLSLRELPWILDGAKERGFQVSARVTGAELPGDTTPFAKALGFGQRSDLENNRASRTHRLQGAQTDCVDLPWLDCLDLVGLEPNWVLWHQWPDSRIHDFADPGKGLATLATEAASKLTSPEFWDLIDRLTLERQLVITSDHGYAASGLFSDATEEQAKHLKTVFRSGRSSDDVTTTSSWFPPIDLVLTSQHGQKRFVLGRRKWKSAGGYPTLAHGGLSVLEIASPFIELLKPE</sequence>
<dbReference type="AlphaFoldDB" id="A0A0M2PY93"/>
<gene>
    <name evidence="1" type="ORF">PROH_09845</name>
</gene>
<proteinExistence type="predicted"/>
<evidence type="ECO:0000313" key="1">
    <source>
        <dbReference type="EMBL" id="KKJ00053.1"/>
    </source>
</evidence>
<dbReference type="OrthoDB" id="5415466at2"/>
<accession>A0A0M2PY93</accession>
<dbReference type="Proteomes" id="UP000034681">
    <property type="component" value="Unassembled WGS sequence"/>
</dbReference>
<evidence type="ECO:0000313" key="2">
    <source>
        <dbReference type="Proteomes" id="UP000034681"/>
    </source>
</evidence>
<comment type="caution">
    <text evidence="1">The sequence shown here is derived from an EMBL/GenBank/DDBJ whole genome shotgun (WGS) entry which is preliminary data.</text>
</comment>
<protein>
    <submittedName>
        <fullName evidence="1">Uncharacterized protein</fullName>
    </submittedName>
</protein>